<organism evidence="1 2">
    <name type="scientific">Artomyces pyxidatus</name>
    <dbReference type="NCBI Taxonomy" id="48021"/>
    <lineage>
        <taxon>Eukaryota</taxon>
        <taxon>Fungi</taxon>
        <taxon>Dikarya</taxon>
        <taxon>Basidiomycota</taxon>
        <taxon>Agaricomycotina</taxon>
        <taxon>Agaricomycetes</taxon>
        <taxon>Russulales</taxon>
        <taxon>Auriscalpiaceae</taxon>
        <taxon>Artomyces</taxon>
    </lineage>
</organism>
<protein>
    <submittedName>
        <fullName evidence="1">Uncharacterized protein</fullName>
    </submittedName>
</protein>
<dbReference type="Proteomes" id="UP000814140">
    <property type="component" value="Unassembled WGS sequence"/>
</dbReference>
<dbReference type="EMBL" id="MU277230">
    <property type="protein sequence ID" value="KAI0058949.1"/>
    <property type="molecule type" value="Genomic_DNA"/>
</dbReference>
<reference evidence="1" key="1">
    <citation type="submission" date="2021-03" db="EMBL/GenBank/DDBJ databases">
        <authorList>
            <consortium name="DOE Joint Genome Institute"/>
            <person name="Ahrendt S."/>
            <person name="Looney B.P."/>
            <person name="Miyauchi S."/>
            <person name="Morin E."/>
            <person name="Drula E."/>
            <person name="Courty P.E."/>
            <person name="Chicoki N."/>
            <person name="Fauchery L."/>
            <person name="Kohler A."/>
            <person name="Kuo A."/>
            <person name="Labutti K."/>
            <person name="Pangilinan J."/>
            <person name="Lipzen A."/>
            <person name="Riley R."/>
            <person name="Andreopoulos W."/>
            <person name="He G."/>
            <person name="Johnson J."/>
            <person name="Barry K.W."/>
            <person name="Grigoriev I.V."/>
            <person name="Nagy L."/>
            <person name="Hibbett D."/>
            <person name="Henrissat B."/>
            <person name="Matheny P.B."/>
            <person name="Labbe J."/>
            <person name="Martin F."/>
        </authorList>
    </citation>
    <scope>NUCLEOTIDE SEQUENCE</scope>
    <source>
        <strain evidence="1">HHB10654</strain>
    </source>
</reference>
<keyword evidence="2" id="KW-1185">Reference proteome</keyword>
<gene>
    <name evidence="1" type="ORF">BV25DRAFT_1174456</name>
</gene>
<comment type="caution">
    <text evidence="1">The sequence shown here is derived from an EMBL/GenBank/DDBJ whole genome shotgun (WGS) entry which is preliminary data.</text>
</comment>
<proteinExistence type="predicted"/>
<accession>A0ACB8SRG1</accession>
<evidence type="ECO:0000313" key="2">
    <source>
        <dbReference type="Proteomes" id="UP000814140"/>
    </source>
</evidence>
<name>A0ACB8SRG1_9AGAM</name>
<reference evidence="1" key="2">
    <citation type="journal article" date="2022" name="New Phytol.">
        <title>Evolutionary transition to the ectomycorrhizal habit in the genomes of a hyperdiverse lineage of mushroom-forming fungi.</title>
        <authorList>
            <person name="Looney B."/>
            <person name="Miyauchi S."/>
            <person name="Morin E."/>
            <person name="Drula E."/>
            <person name="Courty P.E."/>
            <person name="Kohler A."/>
            <person name="Kuo A."/>
            <person name="LaButti K."/>
            <person name="Pangilinan J."/>
            <person name="Lipzen A."/>
            <person name="Riley R."/>
            <person name="Andreopoulos W."/>
            <person name="He G."/>
            <person name="Johnson J."/>
            <person name="Nolan M."/>
            <person name="Tritt A."/>
            <person name="Barry K.W."/>
            <person name="Grigoriev I.V."/>
            <person name="Nagy L.G."/>
            <person name="Hibbett D."/>
            <person name="Henrissat B."/>
            <person name="Matheny P.B."/>
            <person name="Labbe J."/>
            <person name="Martin F.M."/>
        </authorList>
    </citation>
    <scope>NUCLEOTIDE SEQUENCE</scope>
    <source>
        <strain evidence="1">HHB10654</strain>
    </source>
</reference>
<evidence type="ECO:0000313" key="1">
    <source>
        <dbReference type="EMBL" id="KAI0058949.1"/>
    </source>
</evidence>
<sequence length="208" mass="22303">MSRQPPFPSLSEVVTSQDSSSDGPLATALSLLFEPSPTLFRDLVPPVYALVRLHETLITYNGIIDLTVERLLASPSSLQAEFVGGHPRIGEVNGLSALSASEQAARATPPEVLERLALLNSAYESKFEGLRYITFVNGRSRQEVMVEMEDALGVGKGEVKAGDLGKVDVGGIQWRNEAERAVLDVGRIAKSRLKALGVDGDAAYVPEA</sequence>